<protein>
    <submittedName>
        <fullName evidence="1">Uncharacterized protein</fullName>
    </submittedName>
</protein>
<comment type="caution">
    <text evidence="1">The sequence shown here is derived from an EMBL/GenBank/DDBJ whole genome shotgun (WGS) entry which is preliminary data.</text>
</comment>
<name>A0ACC0NBH2_RHOML</name>
<reference evidence="1" key="1">
    <citation type="submission" date="2022-02" db="EMBL/GenBank/DDBJ databases">
        <title>Plant Genome Project.</title>
        <authorList>
            <person name="Zhang R.-G."/>
        </authorList>
    </citation>
    <scope>NUCLEOTIDE SEQUENCE</scope>
    <source>
        <strain evidence="1">AT1</strain>
    </source>
</reference>
<dbReference type="EMBL" id="CM046393">
    <property type="protein sequence ID" value="KAI8549972.1"/>
    <property type="molecule type" value="Genomic_DNA"/>
</dbReference>
<proteinExistence type="predicted"/>
<keyword evidence="2" id="KW-1185">Reference proteome</keyword>
<organism evidence="1 2">
    <name type="scientific">Rhododendron molle</name>
    <name type="common">Chinese azalea</name>
    <name type="synonym">Azalea mollis</name>
    <dbReference type="NCBI Taxonomy" id="49168"/>
    <lineage>
        <taxon>Eukaryota</taxon>
        <taxon>Viridiplantae</taxon>
        <taxon>Streptophyta</taxon>
        <taxon>Embryophyta</taxon>
        <taxon>Tracheophyta</taxon>
        <taxon>Spermatophyta</taxon>
        <taxon>Magnoliopsida</taxon>
        <taxon>eudicotyledons</taxon>
        <taxon>Gunneridae</taxon>
        <taxon>Pentapetalae</taxon>
        <taxon>asterids</taxon>
        <taxon>Ericales</taxon>
        <taxon>Ericaceae</taxon>
        <taxon>Ericoideae</taxon>
        <taxon>Rhodoreae</taxon>
        <taxon>Rhododendron</taxon>
    </lineage>
</organism>
<gene>
    <name evidence="1" type="ORF">RHMOL_Rhmol06G0067300</name>
</gene>
<accession>A0ACC0NBH2</accession>
<evidence type="ECO:0000313" key="2">
    <source>
        <dbReference type="Proteomes" id="UP001062846"/>
    </source>
</evidence>
<sequence length="73" mass="8428">MGDGRGRISPSREVFSSPDLRYRKFSLVLPSSLSSPYHHPPPLLSLFRRIVRRLLETVPCRSWSLEWEVYVGG</sequence>
<dbReference type="Proteomes" id="UP001062846">
    <property type="component" value="Chromosome 6"/>
</dbReference>
<evidence type="ECO:0000313" key="1">
    <source>
        <dbReference type="EMBL" id="KAI8549972.1"/>
    </source>
</evidence>